<name>A0ABW2XST2_9ACTN</name>
<protein>
    <submittedName>
        <fullName evidence="1">Uncharacterized protein</fullName>
    </submittedName>
</protein>
<organism evidence="1 2">
    <name type="scientific">Actinomadura fibrosa</name>
    <dbReference type="NCBI Taxonomy" id="111802"/>
    <lineage>
        <taxon>Bacteria</taxon>
        <taxon>Bacillati</taxon>
        <taxon>Actinomycetota</taxon>
        <taxon>Actinomycetes</taxon>
        <taxon>Streptosporangiales</taxon>
        <taxon>Thermomonosporaceae</taxon>
        <taxon>Actinomadura</taxon>
    </lineage>
</organism>
<dbReference type="RefSeq" id="WP_131757276.1">
    <property type="nucleotide sequence ID" value="NZ_CAACUY010000028.1"/>
</dbReference>
<gene>
    <name evidence="1" type="ORF">ACFQZM_32120</name>
</gene>
<keyword evidence="2" id="KW-1185">Reference proteome</keyword>
<dbReference type="Proteomes" id="UP001597063">
    <property type="component" value="Unassembled WGS sequence"/>
</dbReference>
<comment type="caution">
    <text evidence="1">The sequence shown here is derived from an EMBL/GenBank/DDBJ whole genome shotgun (WGS) entry which is preliminary data.</text>
</comment>
<proteinExistence type="predicted"/>
<reference evidence="2" key="1">
    <citation type="journal article" date="2019" name="Int. J. Syst. Evol. Microbiol.">
        <title>The Global Catalogue of Microorganisms (GCM) 10K type strain sequencing project: providing services to taxonomists for standard genome sequencing and annotation.</title>
        <authorList>
            <consortium name="The Broad Institute Genomics Platform"/>
            <consortium name="The Broad Institute Genome Sequencing Center for Infectious Disease"/>
            <person name="Wu L."/>
            <person name="Ma J."/>
        </authorList>
    </citation>
    <scope>NUCLEOTIDE SEQUENCE [LARGE SCALE GENOMIC DNA]</scope>
    <source>
        <strain evidence="2">JCM 9371</strain>
    </source>
</reference>
<dbReference type="EMBL" id="JBHTGP010000016">
    <property type="protein sequence ID" value="MFD0689174.1"/>
    <property type="molecule type" value="Genomic_DNA"/>
</dbReference>
<accession>A0ABW2XST2</accession>
<evidence type="ECO:0000313" key="1">
    <source>
        <dbReference type="EMBL" id="MFD0689174.1"/>
    </source>
</evidence>
<sequence>MSEHLPGRYIEAVIDDLTTLGIRAIHCGETKVSLIWPGAQSTFLAWDEEFGWTIEITEDTNHGFTHVRYGLPLYLNAEPADVALTVGITMFESDGLDLESPHRNIANPNITRWP</sequence>
<evidence type="ECO:0000313" key="2">
    <source>
        <dbReference type="Proteomes" id="UP001597063"/>
    </source>
</evidence>